<evidence type="ECO:0000313" key="2">
    <source>
        <dbReference type="Proteomes" id="UP000685013"/>
    </source>
</evidence>
<reference evidence="1 2" key="1">
    <citation type="journal article" date="2021" name="Hortic Res">
        <title>The domestication of Cucurbita argyrosperma as revealed by the genome of its wild relative.</title>
        <authorList>
            <person name="Barrera-Redondo J."/>
            <person name="Sanchez-de la Vega G."/>
            <person name="Aguirre-Liguori J.A."/>
            <person name="Castellanos-Morales G."/>
            <person name="Gutierrez-Guerrero Y.T."/>
            <person name="Aguirre-Dugua X."/>
            <person name="Aguirre-Planter E."/>
            <person name="Tenaillon M.I."/>
            <person name="Lira-Saade R."/>
            <person name="Eguiarte L.E."/>
        </authorList>
    </citation>
    <scope>NUCLEOTIDE SEQUENCE [LARGE SCALE GENOMIC DNA]</scope>
    <source>
        <strain evidence="1">JBR-2021</strain>
    </source>
</reference>
<dbReference type="AlphaFoldDB" id="A0AAV6NAX5"/>
<proteinExistence type="predicted"/>
<organism evidence="1 2">
    <name type="scientific">Cucurbita argyrosperma subsp. sororia</name>
    <dbReference type="NCBI Taxonomy" id="37648"/>
    <lineage>
        <taxon>Eukaryota</taxon>
        <taxon>Viridiplantae</taxon>
        <taxon>Streptophyta</taxon>
        <taxon>Embryophyta</taxon>
        <taxon>Tracheophyta</taxon>
        <taxon>Spermatophyta</taxon>
        <taxon>Magnoliopsida</taxon>
        <taxon>eudicotyledons</taxon>
        <taxon>Gunneridae</taxon>
        <taxon>Pentapetalae</taxon>
        <taxon>rosids</taxon>
        <taxon>fabids</taxon>
        <taxon>Cucurbitales</taxon>
        <taxon>Cucurbitaceae</taxon>
        <taxon>Cucurbiteae</taxon>
        <taxon>Cucurbita</taxon>
    </lineage>
</organism>
<accession>A0AAV6NAX5</accession>
<evidence type="ECO:0000313" key="1">
    <source>
        <dbReference type="EMBL" id="KAG6595277.1"/>
    </source>
</evidence>
<gene>
    <name evidence="1" type="ORF">SDJN03_11830</name>
</gene>
<sequence>MVWKSVLNAPPGYIFYCSWPSWLAQAFARHWPSCLALVFARHLQIDLFHEIGEVLMGASDHWILRLLVGFRICTESVSNPPP</sequence>
<dbReference type="EMBL" id="JAGKQH010000007">
    <property type="protein sequence ID" value="KAG6595277.1"/>
    <property type="molecule type" value="Genomic_DNA"/>
</dbReference>
<dbReference type="Proteomes" id="UP000685013">
    <property type="component" value="Chromosome 7"/>
</dbReference>
<keyword evidence="2" id="KW-1185">Reference proteome</keyword>
<name>A0AAV6NAX5_9ROSI</name>
<comment type="caution">
    <text evidence="1">The sequence shown here is derived from an EMBL/GenBank/DDBJ whole genome shotgun (WGS) entry which is preliminary data.</text>
</comment>
<protein>
    <submittedName>
        <fullName evidence="1">Uncharacterized protein</fullName>
    </submittedName>
</protein>
<feature type="non-terminal residue" evidence="1">
    <location>
        <position position="1"/>
    </location>
</feature>